<accession>A0A0A8ZZE7</accession>
<name>A0A0A8ZZE7_ARUDO</name>
<sequence>MMDDFRIEHISGTTFLSGNVGNRAHGKAECLPEFRSSKEGTPYARSKG</sequence>
<dbReference type="EMBL" id="GBRH01253101">
    <property type="protein sequence ID" value="JAD44794.1"/>
    <property type="molecule type" value="Transcribed_RNA"/>
</dbReference>
<evidence type="ECO:0000313" key="1">
    <source>
        <dbReference type="EMBL" id="JAD44794.1"/>
    </source>
</evidence>
<protein>
    <submittedName>
        <fullName evidence="1">Uncharacterized protein</fullName>
    </submittedName>
</protein>
<reference evidence="1" key="1">
    <citation type="submission" date="2014-09" db="EMBL/GenBank/DDBJ databases">
        <authorList>
            <person name="Magalhaes I.L.F."/>
            <person name="Oliveira U."/>
            <person name="Santos F.R."/>
            <person name="Vidigal T.H.D.A."/>
            <person name="Brescovit A.D."/>
            <person name="Santos A.J."/>
        </authorList>
    </citation>
    <scope>NUCLEOTIDE SEQUENCE</scope>
    <source>
        <tissue evidence="1">Shoot tissue taken approximately 20 cm above the soil surface</tissue>
    </source>
</reference>
<dbReference type="AlphaFoldDB" id="A0A0A8ZZE7"/>
<proteinExistence type="predicted"/>
<reference evidence="1" key="2">
    <citation type="journal article" date="2015" name="Data Brief">
        <title>Shoot transcriptome of the giant reed, Arundo donax.</title>
        <authorList>
            <person name="Barrero R.A."/>
            <person name="Guerrero F.D."/>
            <person name="Moolhuijzen P."/>
            <person name="Goolsby J.A."/>
            <person name="Tidwell J."/>
            <person name="Bellgard S.E."/>
            <person name="Bellgard M.I."/>
        </authorList>
    </citation>
    <scope>NUCLEOTIDE SEQUENCE</scope>
    <source>
        <tissue evidence="1">Shoot tissue taken approximately 20 cm above the soil surface</tissue>
    </source>
</reference>
<organism evidence="1">
    <name type="scientific">Arundo donax</name>
    <name type="common">Giant reed</name>
    <name type="synonym">Donax arundinaceus</name>
    <dbReference type="NCBI Taxonomy" id="35708"/>
    <lineage>
        <taxon>Eukaryota</taxon>
        <taxon>Viridiplantae</taxon>
        <taxon>Streptophyta</taxon>
        <taxon>Embryophyta</taxon>
        <taxon>Tracheophyta</taxon>
        <taxon>Spermatophyta</taxon>
        <taxon>Magnoliopsida</taxon>
        <taxon>Liliopsida</taxon>
        <taxon>Poales</taxon>
        <taxon>Poaceae</taxon>
        <taxon>PACMAD clade</taxon>
        <taxon>Arundinoideae</taxon>
        <taxon>Arundineae</taxon>
        <taxon>Arundo</taxon>
    </lineage>
</organism>